<proteinExistence type="predicted"/>
<organism evidence="1 2">
    <name type="scientific">Paenibacillus vini</name>
    <dbReference type="NCBI Taxonomy" id="1476024"/>
    <lineage>
        <taxon>Bacteria</taxon>
        <taxon>Bacillati</taxon>
        <taxon>Bacillota</taxon>
        <taxon>Bacilli</taxon>
        <taxon>Bacillales</taxon>
        <taxon>Paenibacillaceae</taxon>
        <taxon>Paenibacillus</taxon>
    </lineage>
</organism>
<dbReference type="RefSeq" id="WP_213656833.1">
    <property type="nucleotide sequence ID" value="NZ_BOSL01000035.1"/>
</dbReference>
<dbReference type="Proteomes" id="UP000679992">
    <property type="component" value="Unassembled WGS sequence"/>
</dbReference>
<name>A0ABQ4MJJ4_9BACL</name>
<dbReference type="EMBL" id="BOSL01000035">
    <property type="protein sequence ID" value="GIP56165.1"/>
    <property type="molecule type" value="Genomic_DNA"/>
</dbReference>
<gene>
    <name evidence="1" type="ORF">J42TS3_52000</name>
</gene>
<sequence length="86" mass="9624">MPIELIESIVEKRSDDIISQAEIACSETLDELIGIIQELKLKLPNSMAPVLINLEDAYLKVCIESSRASYKTGLLDGMKIHNYCNK</sequence>
<evidence type="ECO:0000313" key="1">
    <source>
        <dbReference type="EMBL" id="GIP56165.1"/>
    </source>
</evidence>
<protein>
    <submittedName>
        <fullName evidence="1">Uncharacterized protein</fullName>
    </submittedName>
</protein>
<accession>A0ABQ4MJJ4</accession>
<comment type="caution">
    <text evidence="1">The sequence shown here is derived from an EMBL/GenBank/DDBJ whole genome shotgun (WGS) entry which is preliminary data.</text>
</comment>
<keyword evidence="2" id="KW-1185">Reference proteome</keyword>
<evidence type="ECO:0000313" key="2">
    <source>
        <dbReference type="Proteomes" id="UP000679992"/>
    </source>
</evidence>
<reference evidence="1 2" key="1">
    <citation type="submission" date="2021-03" db="EMBL/GenBank/DDBJ databases">
        <title>Antimicrobial resistance genes in bacteria isolated from Japanese honey, and their potential for conferring macrolide and lincosamide resistance in the American foulbrood pathogen Paenibacillus larvae.</title>
        <authorList>
            <person name="Okamoto M."/>
            <person name="Kumagai M."/>
            <person name="Kanamori H."/>
            <person name="Takamatsu D."/>
        </authorList>
    </citation>
    <scope>NUCLEOTIDE SEQUENCE [LARGE SCALE GENOMIC DNA]</scope>
    <source>
        <strain evidence="1 2">J42TS3</strain>
    </source>
</reference>